<evidence type="ECO:0000256" key="2">
    <source>
        <dbReference type="ARBA" id="ARBA00009370"/>
    </source>
</evidence>
<sequence>MIRTRLPALALLLLLPASGCGLVESALGGFAITVPSESMEPTIKKGSRLTVRRTDDYVPRVGDIVVFRTPQGWSGATAGAQRVGRVIGVPESTVSCCDDKGRVELNRAPLEEPYLMSPPASYVAFEVKVPRGRLWIMNDNRHVALDSRRYSDAPDGGTVGVADVMGVVDAPARQEVSGG</sequence>
<proteinExistence type="inferred from homology"/>
<dbReference type="SUPFAM" id="SSF51306">
    <property type="entry name" value="LexA/Signal peptidase"/>
    <property type="match status" value="1"/>
</dbReference>
<dbReference type="CDD" id="cd06530">
    <property type="entry name" value="S26_SPase_I"/>
    <property type="match status" value="1"/>
</dbReference>
<gene>
    <name evidence="6" type="primary">lepB</name>
    <name evidence="6" type="ORF">FH608_025450</name>
</gene>
<dbReference type="OrthoDB" id="3366698at2"/>
<dbReference type="EMBL" id="VDLX02000009">
    <property type="protein sequence ID" value="KAB8192806.1"/>
    <property type="molecule type" value="Genomic_DNA"/>
</dbReference>
<dbReference type="GO" id="GO:0005886">
    <property type="term" value="C:plasma membrane"/>
    <property type="evidence" value="ECO:0007669"/>
    <property type="project" value="UniProtKB-SubCell"/>
</dbReference>
<evidence type="ECO:0000256" key="3">
    <source>
        <dbReference type="RuleBase" id="RU362042"/>
    </source>
</evidence>
<evidence type="ECO:0000313" key="7">
    <source>
        <dbReference type="Proteomes" id="UP000312512"/>
    </source>
</evidence>
<protein>
    <recommendedName>
        <fullName evidence="3">Signal peptidase I</fullName>
        <ecNumber evidence="3">3.4.21.89</ecNumber>
    </recommendedName>
</protein>
<dbReference type="GO" id="GO:0006465">
    <property type="term" value="P:signal peptide processing"/>
    <property type="evidence" value="ECO:0007669"/>
    <property type="project" value="InterPro"/>
</dbReference>
<feature type="domain" description="Peptidase S26" evidence="5">
    <location>
        <begin position="31"/>
        <end position="169"/>
    </location>
</feature>
<dbReference type="PANTHER" id="PTHR43390:SF1">
    <property type="entry name" value="CHLOROPLAST PROCESSING PEPTIDASE"/>
    <property type="match status" value="1"/>
</dbReference>
<name>A0A5C4WC47_9ACTN</name>
<evidence type="ECO:0000256" key="4">
    <source>
        <dbReference type="SAM" id="SignalP"/>
    </source>
</evidence>
<evidence type="ECO:0000259" key="5">
    <source>
        <dbReference type="Pfam" id="PF10502"/>
    </source>
</evidence>
<dbReference type="GO" id="GO:0004252">
    <property type="term" value="F:serine-type endopeptidase activity"/>
    <property type="evidence" value="ECO:0007669"/>
    <property type="project" value="InterPro"/>
</dbReference>
<dbReference type="InterPro" id="IPR000223">
    <property type="entry name" value="Pept_S26A_signal_pept_1"/>
</dbReference>
<keyword evidence="4" id="KW-0732">Signal</keyword>
<comment type="catalytic activity">
    <reaction evidence="3">
        <text>Cleavage of hydrophobic, N-terminal signal or leader sequences from secreted and periplasmic proteins.</text>
        <dbReference type="EC" id="3.4.21.89"/>
    </reaction>
</comment>
<dbReference type="GO" id="GO:0009003">
    <property type="term" value="F:signal peptidase activity"/>
    <property type="evidence" value="ECO:0007669"/>
    <property type="project" value="UniProtKB-EC"/>
</dbReference>
<dbReference type="AlphaFoldDB" id="A0A5C4WC47"/>
<feature type="signal peptide" evidence="4">
    <location>
        <begin position="1"/>
        <end position="19"/>
    </location>
</feature>
<organism evidence="6 7">
    <name type="scientific">Nonomuraea phyllanthi</name>
    <dbReference type="NCBI Taxonomy" id="2219224"/>
    <lineage>
        <taxon>Bacteria</taxon>
        <taxon>Bacillati</taxon>
        <taxon>Actinomycetota</taxon>
        <taxon>Actinomycetes</taxon>
        <taxon>Streptosporangiales</taxon>
        <taxon>Streptosporangiaceae</taxon>
        <taxon>Nonomuraea</taxon>
    </lineage>
</organism>
<accession>A0A5C4WC47</accession>
<evidence type="ECO:0000313" key="6">
    <source>
        <dbReference type="EMBL" id="KAB8192806.1"/>
    </source>
</evidence>
<dbReference type="InterPro" id="IPR036286">
    <property type="entry name" value="LexA/Signal_pep-like_sf"/>
</dbReference>
<dbReference type="EC" id="3.4.21.89" evidence="3"/>
<dbReference type="Gene3D" id="2.10.109.10">
    <property type="entry name" value="Umud Fragment, subunit A"/>
    <property type="match status" value="1"/>
</dbReference>
<dbReference type="NCBIfam" id="TIGR02227">
    <property type="entry name" value="sigpep_I_bact"/>
    <property type="match status" value="1"/>
</dbReference>
<keyword evidence="7" id="KW-1185">Reference proteome</keyword>
<comment type="subcellular location">
    <subcellularLocation>
        <location evidence="1">Cell membrane</location>
        <topology evidence="1">Single-pass type II membrane protein</topology>
    </subcellularLocation>
    <subcellularLocation>
        <location evidence="3">Membrane</location>
        <topology evidence="3">Single-pass type II membrane protein</topology>
    </subcellularLocation>
</comment>
<comment type="similarity">
    <text evidence="2 3">Belongs to the peptidase S26 family.</text>
</comment>
<dbReference type="PRINTS" id="PR00727">
    <property type="entry name" value="LEADERPTASE"/>
</dbReference>
<dbReference type="Proteomes" id="UP000312512">
    <property type="component" value="Unassembled WGS sequence"/>
</dbReference>
<dbReference type="Pfam" id="PF10502">
    <property type="entry name" value="Peptidase_S26"/>
    <property type="match status" value="1"/>
</dbReference>
<reference evidence="6 7" key="1">
    <citation type="submission" date="2019-10" db="EMBL/GenBank/DDBJ databases">
        <title>Nonomuraea sp. nov., isolated from Phyllanthus amarus.</title>
        <authorList>
            <person name="Klykleung N."/>
            <person name="Tanasupawat S."/>
        </authorList>
    </citation>
    <scope>NUCLEOTIDE SEQUENCE [LARGE SCALE GENOMIC DNA]</scope>
    <source>
        <strain evidence="6 7">PA1-10</strain>
    </source>
</reference>
<keyword evidence="3 6" id="KW-0378">Hydrolase</keyword>
<dbReference type="PANTHER" id="PTHR43390">
    <property type="entry name" value="SIGNAL PEPTIDASE I"/>
    <property type="match status" value="1"/>
</dbReference>
<comment type="caution">
    <text evidence="6">The sequence shown here is derived from an EMBL/GenBank/DDBJ whole genome shotgun (WGS) entry which is preliminary data.</text>
</comment>
<keyword evidence="3" id="KW-0645">Protease</keyword>
<feature type="chain" id="PRO_5039720109" description="Signal peptidase I" evidence="4">
    <location>
        <begin position="20"/>
        <end position="179"/>
    </location>
</feature>
<dbReference type="RefSeq" id="WP_139633095.1">
    <property type="nucleotide sequence ID" value="NZ_VDLX02000009.1"/>
</dbReference>
<evidence type="ECO:0000256" key="1">
    <source>
        <dbReference type="ARBA" id="ARBA00004401"/>
    </source>
</evidence>
<dbReference type="InterPro" id="IPR019533">
    <property type="entry name" value="Peptidase_S26"/>
</dbReference>